<protein>
    <submittedName>
        <fullName evidence="1">Agglutinin biogenesis protein MshI</fullName>
    </submittedName>
</protein>
<evidence type="ECO:0000313" key="2">
    <source>
        <dbReference type="Proteomes" id="UP000092634"/>
    </source>
</evidence>
<comment type="caution">
    <text evidence="1">The sequence shown here is derived from an EMBL/GenBank/DDBJ whole genome shotgun (WGS) entry which is preliminary data.</text>
</comment>
<sequence length="314" mass="34467">MSFFVKAKKQDGWLATSFSAEGMCAAVVERRTGERPLVRAAAFYAGRKPVPAATLERLNKEMHAQSHLCSTLLGAGEYQLLTLDAPNVPPEELKTAVGWRLKDMLDFPLAEATIDVVGIPVDKNAPVRGQSLFAVAARNAPLAERQALYSECKIALAVVDIPEMAQRNVAALMEPQGRGLAMLSFDGEGGLLTVTFDAELCLARRIDVTLAQLADVDEARRQQYYDRITLELQRSFDHFERQFHFISISKLVLAPTGSEGLHGYLADNLYMPVELLDLALLFDFSRVPDLQAAASQARFFLSLGAALRQEGVLA</sequence>
<dbReference type="Gene3D" id="3.30.1490.300">
    <property type="match status" value="1"/>
</dbReference>
<dbReference type="EMBL" id="MAQB02000010">
    <property type="protein sequence ID" value="OFJ46857.1"/>
    <property type="molecule type" value="Genomic_DNA"/>
</dbReference>
<accession>A0A1E8PLU1</accession>
<organism evidence="1 2">
    <name type="scientific">Janthinobacterium lividum</name>
    <dbReference type="NCBI Taxonomy" id="29581"/>
    <lineage>
        <taxon>Bacteria</taxon>
        <taxon>Pseudomonadati</taxon>
        <taxon>Pseudomonadota</taxon>
        <taxon>Betaproteobacteria</taxon>
        <taxon>Burkholderiales</taxon>
        <taxon>Oxalobacteraceae</taxon>
        <taxon>Janthinobacterium</taxon>
    </lineage>
</organism>
<reference evidence="1 2" key="1">
    <citation type="submission" date="2016-10" db="EMBL/GenBank/DDBJ databases">
        <title>Updated version of Genome Assembly of Janthinobacterium lividum ERGS5:01.</title>
        <authorList>
            <person name="Kumar R."/>
            <person name="Acharya V."/>
            <person name="Singh D."/>
        </authorList>
    </citation>
    <scope>NUCLEOTIDE SEQUENCE [LARGE SCALE GENOMIC DNA]</scope>
    <source>
        <strain evidence="1 2">ERGS5:01</strain>
    </source>
</reference>
<name>A0A1E8PLU1_9BURK</name>
<gene>
    <name evidence="1" type="ORF">BA896_019855</name>
</gene>
<proteinExistence type="predicted"/>
<dbReference type="Proteomes" id="UP000092634">
    <property type="component" value="Unassembled WGS sequence"/>
</dbReference>
<evidence type="ECO:0000313" key="1">
    <source>
        <dbReference type="EMBL" id="OFJ46857.1"/>
    </source>
</evidence>
<dbReference type="InterPro" id="IPR043129">
    <property type="entry name" value="ATPase_NBD"/>
</dbReference>
<dbReference type="AlphaFoldDB" id="A0A1E8PLU1"/>
<dbReference type="Gene3D" id="3.30.420.40">
    <property type="match status" value="2"/>
</dbReference>
<dbReference type="SUPFAM" id="SSF53067">
    <property type="entry name" value="Actin-like ATPase domain"/>
    <property type="match status" value="1"/>
</dbReference>